<feature type="non-terminal residue" evidence="10">
    <location>
        <position position="323"/>
    </location>
</feature>
<accession>A0A354YYU0</accession>
<keyword evidence="8" id="KW-1133">Transmembrane helix</keyword>
<dbReference type="Gene3D" id="1.10.287.950">
    <property type="entry name" value="Methyl-accepting chemotaxis protein"/>
    <property type="match status" value="1"/>
</dbReference>
<dbReference type="GO" id="GO:0000155">
    <property type="term" value="F:phosphorelay sensor kinase activity"/>
    <property type="evidence" value="ECO:0007669"/>
    <property type="project" value="TreeGrafter"/>
</dbReference>
<evidence type="ECO:0000256" key="8">
    <source>
        <dbReference type="SAM" id="Phobius"/>
    </source>
</evidence>
<evidence type="ECO:0000256" key="4">
    <source>
        <dbReference type="ARBA" id="ARBA00022553"/>
    </source>
</evidence>
<keyword evidence="5" id="KW-0808">Transferase</keyword>
<reference evidence="10 11" key="1">
    <citation type="journal article" date="2018" name="Nat. Biotechnol.">
        <title>A standardized bacterial taxonomy based on genome phylogeny substantially revises the tree of life.</title>
        <authorList>
            <person name="Parks D.H."/>
            <person name="Chuvochina M."/>
            <person name="Waite D.W."/>
            <person name="Rinke C."/>
            <person name="Skarshewski A."/>
            <person name="Chaumeil P.A."/>
            <person name="Hugenholtz P."/>
        </authorList>
    </citation>
    <scope>NUCLEOTIDE SEQUENCE [LARGE SCALE GENOMIC DNA]</scope>
    <source>
        <strain evidence="10">UBA10948</strain>
    </source>
</reference>
<evidence type="ECO:0000313" key="10">
    <source>
        <dbReference type="EMBL" id="HBK53881.1"/>
    </source>
</evidence>
<dbReference type="AlphaFoldDB" id="A0A354YYU0"/>
<dbReference type="Pfam" id="PF00672">
    <property type="entry name" value="HAMP"/>
    <property type="match status" value="1"/>
</dbReference>
<evidence type="ECO:0000256" key="6">
    <source>
        <dbReference type="ARBA" id="ARBA00022777"/>
    </source>
</evidence>
<dbReference type="EC" id="2.7.13.3" evidence="3"/>
<dbReference type="STRING" id="378794.GCA_001570625_00755"/>
<evidence type="ECO:0000256" key="7">
    <source>
        <dbReference type="ARBA" id="ARBA00023136"/>
    </source>
</evidence>
<feature type="transmembrane region" description="Helical" evidence="8">
    <location>
        <begin position="12"/>
        <end position="32"/>
    </location>
</feature>
<dbReference type="Proteomes" id="UP000263273">
    <property type="component" value="Unassembled WGS sequence"/>
</dbReference>
<proteinExistence type="predicted"/>
<organism evidence="10 11">
    <name type="scientific">Syntrophomonas wolfei</name>
    <dbReference type="NCBI Taxonomy" id="863"/>
    <lineage>
        <taxon>Bacteria</taxon>
        <taxon>Bacillati</taxon>
        <taxon>Bacillota</taxon>
        <taxon>Clostridia</taxon>
        <taxon>Eubacteriales</taxon>
        <taxon>Syntrophomonadaceae</taxon>
        <taxon>Syntrophomonas</taxon>
    </lineage>
</organism>
<evidence type="ECO:0000259" key="9">
    <source>
        <dbReference type="PROSITE" id="PS50885"/>
    </source>
</evidence>
<keyword evidence="6" id="KW-0418">Kinase</keyword>
<evidence type="ECO:0000256" key="3">
    <source>
        <dbReference type="ARBA" id="ARBA00012438"/>
    </source>
</evidence>
<dbReference type="PANTHER" id="PTHR45528:SF10">
    <property type="entry name" value="METHYL-ACCEPTING CHEMOTAXIS PROTEIN"/>
    <property type="match status" value="1"/>
</dbReference>
<keyword evidence="8" id="KW-0812">Transmembrane</keyword>
<sequence>MNKLSIRKQIIITFGCIIFFTVGLLTVVAWNLQKEQFLFMAEAQLQDAAGNIVEKISVMQALLDSRQFDSKLGYYLGNQRSSFLQRGYHLSQYMVSKQGTAVKAYGDLKTMPLTQNEINNMLQKERGILHVKVVEQMYTVAYDYSLERQSLIVLIIPELDYLKPVCRIRNITVGIGLLSLFVSYLAAMFIIIGITRPIDRIVEQVQRVEKGHLDLSLPKSGTAPELLVLAATINRMLQSIRYFLTKVKEMVARLNCSSNELAEQAGQIKDDSGNIAAEITLISEEVNEQMAAVVRTRCVSQQLTGLVENVLTANNASLAVSQD</sequence>
<feature type="transmembrane region" description="Helical" evidence="8">
    <location>
        <begin position="171"/>
        <end position="194"/>
    </location>
</feature>
<dbReference type="PANTHER" id="PTHR45528">
    <property type="entry name" value="SENSOR HISTIDINE KINASE CPXA"/>
    <property type="match status" value="1"/>
</dbReference>
<dbReference type="SMART" id="SM00304">
    <property type="entry name" value="HAMP"/>
    <property type="match status" value="1"/>
</dbReference>
<dbReference type="InterPro" id="IPR050398">
    <property type="entry name" value="HssS/ArlS-like"/>
</dbReference>
<feature type="domain" description="HAMP" evidence="9">
    <location>
        <begin position="192"/>
        <end position="245"/>
    </location>
</feature>
<dbReference type="SUPFAM" id="SSF158472">
    <property type="entry name" value="HAMP domain-like"/>
    <property type="match status" value="1"/>
</dbReference>
<evidence type="ECO:0000256" key="5">
    <source>
        <dbReference type="ARBA" id="ARBA00022679"/>
    </source>
</evidence>
<evidence type="ECO:0000256" key="2">
    <source>
        <dbReference type="ARBA" id="ARBA00004141"/>
    </source>
</evidence>
<dbReference type="EMBL" id="DNZF01000175">
    <property type="protein sequence ID" value="HBK53881.1"/>
    <property type="molecule type" value="Genomic_DNA"/>
</dbReference>
<dbReference type="PROSITE" id="PS50885">
    <property type="entry name" value="HAMP"/>
    <property type="match status" value="1"/>
</dbReference>
<dbReference type="InterPro" id="IPR003660">
    <property type="entry name" value="HAMP_dom"/>
</dbReference>
<keyword evidence="4" id="KW-0597">Phosphoprotein</keyword>
<keyword evidence="7 8" id="KW-0472">Membrane</keyword>
<evidence type="ECO:0000313" key="11">
    <source>
        <dbReference type="Proteomes" id="UP000263273"/>
    </source>
</evidence>
<comment type="caution">
    <text evidence="10">The sequence shown here is derived from an EMBL/GenBank/DDBJ whole genome shotgun (WGS) entry which is preliminary data.</text>
</comment>
<evidence type="ECO:0000256" key="1">
    <source>
        <dbReference type="ARBA" id="ARBA00000085"/>
    </source>
</evidence>
<comment type="subcellular location">
    <subcellularLocation>
        <location evidence="2">Membrane</location>
        <topology evidence="2">Multi-pass membrane protein</topology>
    </subcellularLocation>
</comment>
<gene>
    <name evidence="10" type="ORF">DDZ44_08100</name>
</gene>
<protein>
    <recommendedName>
        <fullName evidence="3">histidine kinase</fullName>
        <ecNumber evidence="3">2.7.13.3</ecNumber>
    </recommendedName>
</protein>
<dbReference type="GO" id="GO:0005886">
    <property type="term" value="C:plasma membrane"/>
    <property type="evidence" value="ECO:0007669"/>
    <property type="project" value="TreeGrafter"/>
</dbReference>
<comment type="catalytic activity">
    <reaction evidence="1">
        <text>ATP + protein L-histidine = ADP + protein N-phospho-L-histidine.</text>
        <dbReference type="EC" id="2.7.13.3"/>
    </reaction>
</comment>
<name>A0A354YYU0_9FIRM</name>